<keyword evidence="3" id="KW-1185">Reference proteome</keyword>
<proteinExistence type="predicted"/>
<feature type="compositionally biased region" description="Low complexity" evidence="1">
    <location>
        <begin position="325"/>
        <end position="353"/>
    </location>
</feature>
<feature type="compositionally biased region" description="Low complexity" evidence="1">
    <location>
        <begin position="404"/>
        <end position="415"/>
    </location>
</feature>
<feature type="compositionally biased region" description="Pro residues" evidence="1">
    <location>
        <begin position="160"/>
        <end position="175"/>
    </location>
</feature>
<feature type="compositionally biased region" description="Basic and acidic residues" evidence="1">
    <location>
        <begin position="501"/>
        <end position="527"/>
    </location>
</feature>
<feature type="compositionally biased region" description="Polar residues" evidence="1">
    <location>
        <begin position="238"/>
        <end position="264"/>
    </location>
</feature>
<accession>A0A5B7D4Z8</accession>
<dbReference type="OrthoDB" id="67688at2759"/>
<dbReference type="EMBL" id="VSRR010000404">
    <property type="protein sequence ID" value="MPC15143.1"/>
    <property type="molecule type" value="Genomic_DNA"/>
</dbReference>
<evidence type="ECO:0000313" key="3">
    <source>
        <dbReference type="Proteomes" id="UP000324222"/>
    </source>
</evidence>
<feature type="region of interest" description="Disordered" evidence="1">
    <location>
        <begin position="490"/>
        <end position="592"/>
    </location>
</feature>
<feature type="compositionally biased region" description="Low complexity" evidence="1">
    <location>
        <begin position="297"/>
        <end position="316"/>
    </location>
</feature>
<dbReference type="Proteomes" id="UP000324222">
    <property type="component" value="Unassembled WGS sequence"/>
</dbReference>
<organism evidence="2 3">
    <name type="scientific">Portunus trituberculatus</name>
    <name type="common">Swimming crab</name>
    <name type="synonym">Neptunus trituberculatus</name>
    <dbReference type="NCBI Taxonomy" id="210409"/>
    <lineage>
        <taxon>Eukaryota</taxon>
        <taxon>Metazoa</taxon>
        <taxon>Ecdysozoa</taxon>
        <taxon>Arthropoda</taxon>
        <taxon>Crustacea</taxon>
        <taxon>Multicrustacea</taxon>
        <taxon>Malacostraca</taxon>
        <taxon>Eumalacostraca</taxon>
        <taxon>Eucarida</taxon>
        <taxon>Decapoda</taxon>
        <taxon>Pleocyemata</taxon>
        <taxon>Brachyura</taxon>
        <taxon>Eubrachyura</taxon>
        <taxon>Portunoidea</taxon>
        <taxon>Portunidae</taxon>
        <taxon>Portuninae</taxon>
        <taxon>Portunus</taxon>
    </lineage>
</organism>
<feature type="compositionally biased region" description="Polar residues" evidence="1">
    <location>
        <begin position="212"/>
        <end position="221"/>
    </location>
</feature>
<feature type="region of interest" description="Disordered" evidence="1">
    <location>
        <begin position="89"/>
        <end position="277"/>
    </location>
</feature>
<sequence>MLYRDRRTVTTCLTAAVHCPVVSGRRAWPARTSVSVERRRLGSASRLLTLLKISGSTSVAAVHVAVLAHSVARNTVSVWCSERRVLQQGGLGSAQQPPVKHQQGPPSMRPPGPHGPNGTGQHGPPSPFGSSSPQGPLRQPEPYGHHGPNSPSGLHHTRPQGPPGPGPHGPFPPRGPGMHNGPLSHAAGPNGTKVQSPMRPHGPPGSAVAPGTPSSLSSPQPHTGEGLRSKEDSISPPAGSQQHGASVSEAGSSTSPKAVSQQSAEADRIHQAAESPELPKRWLIFQGLFGPQADLRPGQPGMLPQQDGLQQQGQLGADREYAKQSSNLLSHSSFLPLSSTQPHSQTSQPSPVSDPHYIPRKKFTDPHADSSLSLSEVESLSKFSITESRSSNVHKSSPPSKEVTTLSLASSTSSSGEAKIHRPTRAAVQPPATDSGNDSDTKVGKVASAVSPESDTKCPAGGERTESEEKSYEVTDDDVKRYLAFLSKPSDDVSVVVSSQDKSDKCKEEESVKREKKSVVEEGGRSEEGEEEEGEDSEEEPDSPGLLTAMTFYDHSPGEVYTIHEDEEEASSPTASDGVSRPRRKGRAPFLHANLLLTAPRLPTSS</sequence>
<feature type="compositionally biased region" description="Basic and acidic residues" evidence="1">
    <location>
        <begin position="463"/>
        <end position="475"/>
    </location>
</feature>
<name>A0A5B7D4Z8_PORTR</name>
<evidence type="ECO:0000256" key="1">
    <source>
        <dbReference type="SAM" id="MobiDB-lite"/>
    </source>
</evidence>
<reference evidence="2 3" key="1">
    <citation type="submission" date="2019-05" db="EMBL/GenBank/DDBJ databases">
        <title>Another draft genome of Portunus trituberculatus and its Hox gene families provides insights of decapod evolution.</title>
        <authorList>
            <person name="Jeong J.-H."/>
            <person name="Song I."/>
            <person name="Kim S."/>
            <person name="Choi T."/>
            <person name="Kim D."/>
            <person name="Ryu S."/>
            <person name="Kim W."/>
        </authorList>
    </citation>
    <scope>NUCLEOTIDE SEQUENCE [LARGE SCALE GENOMIC DNA]</scope>
    <source>
        <tissue evidence="2">Muscle</tissue>
    </source>
</reference>
<feature type="compositionally biased region" description="Polar residues" evidence="1">
    <location>
        <begin position="382"/>
        <end position="403"/>
    </location>
</feature>
<feature type="region of interest" description="Disordered" evidence="1">
    <location>
        <begin position="291"/>
        <end position="475"/>
    </location>
</feature>
<evidence type="ECO:0000313" key="2">
    <source>
        <dbReference type="EMBL" id="MPC15143.1"/>
    </source>
</evidence>
<dbReference type="AlphaFoldDB" id="A0A5B7D4Z8"/>
<feature type="compositionally biased region" description="Acidic residues" evidence="1">
    <location>
        <begin position="528"/>
        <end position="542"/>
    </location>
</feature>
<comment type="caution">
    <text evidence="2">The sequence shown here is derived from an EMBL/GenBank/DDBJ whole genome shotgun (WGS) entry which is preliminary data.</text>
</comment>
<protein>
    <submittedName>
        <fullName evidence="2">Uncharacterized protein</fullName>
    </submittedName>
</protein>
<gene>
    <name evidence="2" type="ORF">E2C01_007927</name>
</gene>
<feature type="compositionally biased region" description="Low complexity" evidence="1">
    <location>
        <begin position="370"/>
        <end position="381"/>
    </location>
</feature>